<dbReference type="PANTHER" id="PTHR34383:SF3">
    <property type="entry name" value="POLYPHOSPHATE:AMP PHOSPHOTRANSFERASE"/>
    <property type="match status" value="1"/>
</dbReference>
<protein>
    <submittedName>
        <fullName evidence="5">Polyphosphate kinase</fullName>
    </submittedName>
</protein>
<evidence type="ECO:0000313" key="5">
    <source>
        <dbReference type="EMBL" id="MDN5217321.1"/>
    </source>
</evidence>
<dbReference type="Pfam" id="PF03976">
    <property type="entry name" value="PPK2"/>
    <property type="match status" value="1"/>
</dbReference>
<dbReference type="PIRSF" id="PIRSF028756">
    <property type="entry name" value="PPK2_prd"/>
    <property type="match status" value="1"/>
</dbReference>
<dbReference type="InterPro" id="IPR022300">
    <property type="entry name" value="PPK2-rel_1"/>
</dbReference>
<feature type="domain" description="Polyphosphate kinase-2-related" evidence="4">
    <location>
        <begin position="17"/>
        <end position="238"/>
    </location>
</feature>
<comment type="similarity">
    <text evidence="1">Belongs to the polyphosphate kinase 2 (PPK2) family. Class I subfamily.</text>
</comment>
<dbReference type="InterPro" id="IPR022488">
    <property type="entry name" value="PPK2-related"/>
</dbReference>
<evidence type="ECO:0000313" key="6">
    <source>
        <dbReference type="Proteomes" id="UP001172083"/>
    </source>
</evidence>
<dbReference type="RefSeq" id="WP_346762658.1">
    <property type="nucleotide sequence ID" value="NZ_JAUJEB010000015.1"/>
</dbReference>
<accession>A0ABT8LJF9</accession>
<organism evidence="5 6">
    <name type="scientific">Agaribacillus aureus</name>
    <dbReference type="NCBI Taxonomy" id="3051825"/>
    <lineage>
        <taxon>Bacteria</taxon>
        <taxon>Pseudomonadati</taxon>
        <taxon>Bacteroidota</taxon>
        <taxon>Cytophagia</taxon>
        <taxon>Cytophagales</taxon>
        <taxon>Splendidivirgaceae</taxon>
        <taxon>Agaribacillus</taxon>
    </lineage>
</organism>
<dbReference type="PANTHER" id="PTHR34383">
    <property type="entry name" value="POLYPHOSPHATE:AMP PHOSPHOTRANSFERASE-RELATED"/>
    <property type="match status" value="1"/>
</dbReference>
<keyword evidence="6" id="KW-1185">Reference proteome</keyword>
<dbReference type="Gene3D" id="3.40.50.300">
    <property type="entry name" value="P-loop containing nucleotide triphosphate hydrolases"/>
    <property type="match status" value="1"/>
</dbReference>
<evidence type="ECO:0000256" key="3">
    <source>
        <dbReference type="ARBA" id="ARBA00022777"/>
    </source>
</evidence>
<dbReference type="NCBIfam" id="TIGR03709">
    <property type="entry name" value="PPK2_rel_1"/>
    <property type="match status" value="1"/>
</dbReference>
<reference evidence="5" key="1">
    <citation type="submission" date="2023-06" db="EMBL/GenBank/DDBJ databases">
        <title>Genomic of Agaribacillus aureum.</title>
        <authorList>
            <person name="Wang G."/>
        </authorList>
    </citation>
    <scope>NUCLEOTIDE SEQUENCE</scope>
    <source>
        <strain evidence="5">BMA12</strain>
    </source>
</reference>
<keyword evidence="3 5" id="KW-0418">Kinase</keyword>
<proteinExistence type="inferred from homology"/>
<dbReference type="Proteomes" id="UP001172083">
    <property type="component" value="Unassembled WGS sequence"/>
</dbReference>
<name>A0ABT8LJF9_9BACT</name>
<dbReference type="GO" id="GO:0016301">
    <property type="term" value="F:kinase activity"/>
    <property type="evidence" value="ECO:0007669"/>
    <property type="project" value="UniProtKB-KW"/>
</dbReference>
<evidence type="ECO:0000256" key="2">
    <source>
        <dbReference type="ARBA" id="ARBA00022679"/>
    </source>
</evidence>
<evidence type="ECO:0000259" key="4">
    <source>
        <dbReference type="Pfam" id="PF03976"/>
    </source>
</evidence>
<dbReference type="EMBL" id="JAUJEB010000015">
    <property type="protein sequence ID" value="MDN5217321.1"/>
    <property type="molecule type" value="Genomic_DNA"/>
</dbReference>
<keyword evidence="2" id="KW-0808">Transferase</keyword>
<dbReference type="InterPro" id="IPR016898">
    <property type="entry name" value="Polyphosphate_phosphotransfera"/>
</dbReference>
<comment type="caution">
    <text evidence="5">The sequence shown here is derived from an EMBL/GenBank/DDBJ whole genome shotgun (WGS) entry which is preliminary data.</text>
</comment>
<sequence length="249" mass="29118">MDTYDLSKISTRAPENLSKAATKDETDLLIDRLEELQNMLYAEGKWSLLIVLQGMDASGKDGAVKAVFSAVNPQGVSVKSFKKPTEEELSHDFLWRIHRHTPARGKIQIFNRSHYEDVLVTRVLGLTDDATAQKRFKIINAFENLLQERGTQVLKFYLHISEAEQQERFEERLNNPRKHWKYNPNDLKSAENWPEYRQYYKEVFENCGPDIPWRIIPSDQKWYKEYLIAKTIVETLEGLHMKYPGLPTE</sequence>
<evidence type="ECO:0000256" key="1">
    <source>
        <dbReference type="ARBA" id="ARBA00009924"/>
    </source>
</evidence>
<dbReference type="SUPFAM" id="SSF52540">
    <property type="entry name" value="P-loop containing nucleoside triphosphate hydrolases"/>
    <property type="match status" value="1"/>
</dbReference>
<gene>
    <name evidence="5" type="ORF">QQ020_34930</name>
</gene>
<dbReference type="InterPro" id="IPR027417">
    <property type="entry name" value="P-loop_NTPase"/>
</dbReference>